<comment type="caution">
    <text evidence="2">The sequence shown here is derived from an EMBL/GenBank/DDBJ whole genome shotgun (WGS) entry which is preliminary data.</text>
</comment>
<accession>A0AAD7G2M8</accession>
<dbReference type="Proteomes" id="UP001221757">
    <property type="component" value="Unassembled WGS sequence"/>
</dbReference>
<dbReference type="Pfam" id="PF17648">
    <property type="entry name" value="Luciferase"/>
    <property type="match status" value="1"/>
</dbReference>
<proteinExistence type="predicted"/>
<organism evidence="2 3">
    <name type="scientific">Mycena rosella</name>
    <name type="common">Pink bonnet</name>
    <name type="synonym">Agaricus rosellus</name>
    <dbReference type="NCBI Taxonomy" id="1033263"/>
    <lineage>
        <taxon>Eukaryota</taxon>
        <taxon>Fungi</taxon>
        <taxon>Dikarya</taxon>
        <taxon>Basidiomycota</taxon>
        <taxon>Agaricomycotina</taxon>
        <taxon>Agaricomycetes</taxon>
        <taxon>Agaricomycetidae</taxon>
        <taxon>Agaricales</taxon>
        <taxon>Marasmiineae</taxon>
        <taxon>Mycenaceae</taxon>
        <taxon>Mycena</taxon>
    </lineage>
</organism>
<dbReference type="InterPro" id="IPR040841">
    <property type="entry name" value="Luciferase_dom"/>
</dbReference>
<sequence>MATKIDALVSHLHRHPRAVTLAAIVAVGSPWVLDNYRRFLALGTSGLTPLGPLGWLIALALTGLGRETVSTAEYDKDAGQGSWLERPVERRGTRPTLGWHCVPHRQLDRLPTDVVVKRLDAIFEKCAAANPNLVQIVPSSPHEKLDPGMVIHPDVPSPHQEADQALREIAHVHSTDHSLHVILSPTDCKTAIELGWAERHPLSGVSRIFPLPSSYLLVYAPRNEEELDVVERIIRASMGYMTGSHSIA</sequence>
<feature type="domain" description="Luciferase" evidence="1">
    <location>
        <begin position="167"/>
        <end position="237"/>
    </location>
</feature>
<dbReference type="PANTHER" id="PTHR38695">
    <property type="entry name" value="AMINO ACID PERMEASE_ SLC12A DOMAIN-CONTAINING PROTEIN"/>
    <property type="match status" value="1"/>
</dbReference>
<protein>
    <recommendedName>
        <fullName evidence="1">Luciferase domain-containing protein</fullName>
    </recommendedName>
</protein>
<dbReference type="AlphaFoldDB" id="A0AAD7G2M8"/>
<gene>
    <name evidence="2" type="ORF">B0H17DRAFT_1163147</name>
</gene>
<evidence type="ECO:0000259" key="1">
    <source>
        <dbReference type="Pfam" id="PF17648"/>
    </source>
</evidence>
<reference evidence="2" key="1">
    <citation type="submission" date="2023-03" db="EMBL/GenBank/DDBJ databases">
        <title>Massive genome expansion in bonnet fungi (Mycena s.s.) driven by repeated elements and novel gene families across ecological guilds.</title>
        <authorList>
            <consortium name="Lawrence Berkeley National Laboratory"/>
            <person name="Harder C.B."/>
            <person name="Miyauchi S."/>
            <person name="Viragh M."/>
            <person name="Kuo A."/>
            <person name="Thoen E."/>
            <person name="Andreopoulos B."/>
            <person name="Lu D."/>
            <person name="Skrede I."/>
            <person name="Drula E."/>
            <person name="Henrissat B."/>
            <person name="Morin E."/>
            <person name="Kohler A."/>
            <person name="Barry K."/>
            <person name="LaButti K."/>
            <person name="Morin E."/>
            <person name="Salamov A."/>
            <person name="Lipzen A."/>
            <person name="Mereny Z."/>
            <person name="Hegedus B."/>
            <person name="Baldrian P."/>
            <person name="Stursova M."/>
            <person name="Weitz H."/>
            <person name="Taylor A."/>
            <person name="Grigoriev I.V."/>
            <person name="Nagy L.G."/>
            <person name="Martin F."/>
            <person name="Kauserud H."/>
        </authorList>
    </citation>
    <scope>NUCLEOTIDE SEQUENCE</scope>
    <source>
        <strain evidence="2">CBHHK067</strain>
    </source>
</reference>
<name>A0AAD7G2M8_MYCRO</name>
<dbReference type="PANTHER" id="PTHR38695:SF1">
    <property type="entry name" value="AMINO ACID PERMEASE_ SLC12A DOMAIN-CONTAINING PROTEIN"/>
    <property type="match status" value="1"/>
</dbReference>
<dbReference type="InterPro" id="IPR048273">
    <property type="entry name" value="Luciferase"/>
</dbReference>
<dbReference type="EMBL" id="JARKIE010000265">
    <property type="protein sequence ID" value="KAJ7659956.1"/>
    <property type="molecule type" value="Genomic_DNA"/>
</dbReference>
<evidence type="ECO:0000313" key="2">
    <source>
        <dbReference type="EMBL" id="KAJ7659956.1"/>
    </source>
</evidence>
<evidence type="ECO:0000313" key="3">
    <source>
        <dbReference type="Proteomes" id="UP001221757"/>
    </source>
</evidence>
<keyword evidence="3" id="KW-1185">Reference proteome</keyword>